<accession>A0ABV8DI56</accession>
<reference evidence="3" key="1">
    <citation type="journal article" date="2019" name="Int. J. Syst. Evol. Microbiol.">
        <title>The Global Catalogue of Microorganisms (GCM) 10K type strain sequencing project: providing services to taxonomists for standard genome sequencing and annotation.</title>
        <authorList>
            <consortium name="The Broad Institute Genomics Platform"/>
            <consortium name="The Broad Institute Genome Sequencing Center for Infectious Disease"/>
            <person name="Wu L."/>
            <person name="Ma J."/>
        </authorList>
    </citation>
    <scope>NUCLEOTIDE SEQUENCE [LARGE SCALE GENOMIC DNA]</scope>
    <source>
        <strain evidence="3">CCUG 2113</strain>
    </source>
</reference>
<dbReference type="Proteomes" id="UP001595693">
    <property type="component" value="Unassembled WGS sequence"/>
</dbReference>
<dbReference type="RefSeq" id="WP_055401118.1">
    <property type="nucleotide sequence ID" value="NZ_JAMXAX010000139.1"/>
</dbReference>
<proteinExistence type="predicted"/>
<organism evidence="2 3">
    <name type="scientific">Acidovorax facilis</name>
    <dbReference type="NCBI Taxonomy" id="12917"/>
    <lineage>
        <taxon>Bacteria</taxon>
        <taxon>Pseudomonadati</taxon>
        <taxon>Pseudomonadota</taxon>
        <taxon>Betaproteobacteria</taxon>
        <taxon>Burkholderiales</taxon>
        <taxon>Comamonadaceae</taxon>
        <taxon>Acidovorax</taxon>
    </lineage>
</organism>
<feature type="chain" id="PRO_5046673680" evidence="1">
    <location>
        <begin position="34"/>
        <end position="282"/>
    </location>
</feature>
<dbReference type="EMBL" id="JBHSAJ010000167">
    <property type="protein sequence ID" value="MFC3938114.1"/>
    <property type="molecule type" value="Genomic_DNA"/>
</dbReference>
<keyword evidence="3" id="KW-1185">Reference proteome</keyword>
<comment type="caution">
    <text evidence="2">The sequence shown here is derived from an EMBL/GenBank/DDBJ whole genome shotgun (WGS) entry which is preliminary data.</text>
</comment>
<evidence type="ECO:0000256" key="1">
    <source>
        <dbReference type="SAM" id="SignalP"/>
    </source>
</evidence>
<keyword evidence="1" id="KW-0732">Signal</keyword>
<gene>
    <name evidence="2" type="ORF">ACFOW3_26190</name>
</gene>
<protein>
    <submittedName>
        <fullName evidence="2">Uncharacterized protein</fullName>
    </submittedName>
</protein>
<sequence length="282" mass="29157">MPFAIALPATAPRAAVLAGLLIGGVAVSQPAAAAGFRQGAYADSLGSTAVVCVTAQHMASLTAPAWKNAMQQRGMDCTVSESDQPMPGHETWKARCVAPAQAAGASAAHLYQFTVHADGEQLVIDSGMQTSAGRQMMKKAFFGTYQGACASGTPPLDVWAYLDGTHGMGTPAQADARKAVAIDLIRCGNVFNGLSLSVAKARQEGMRAAAAAMLEAAVELHPAEDDFHIDALKKSAPEVSAELVGTSAEKKFALYQTCSPYLEPDGITKAVQSRVAAGAPPR</sequence>
<evidence type="ECO:0000313" key="2">
    <source>
        <dbReference type="EMBL" id="MFC3938114.1"/>
    </source>
</evidence>
<feature type="signal peptide" evidence="1">
    <location>
        <begin position="1"/>
        <end position="33"/>
    </location>
</feature>
<evidence type="ECO:0000313" key="3">
    <source>
        <dbReference type="Proteomes" id="UP001595693"/>
    </source>
</evidence>
<name>A0ABV8DI56_9BURK</name>